<feature type="active site" description="Proton acceptor" evidence="1">
    <location>
        <position position="33"/>
    </location>
</feature>
<dbReference type="EMBL" id="FNQN01000004">
    <property type="protein sequence ID" value="SEA26535.1"/>
    <property type="molecule type" value="Genomic_DNA"/>
</dbReference>
<dbReference type="SUPFAM" id="SSF55154">
    <property type="entry name" value="CYTH-like phosphatases"/>
    <property type="match status" value="1"/>
</dbReference>
<reference evidence="3 4" key="1">
    <citation type="submission" date="2016-10" db="EMBL/GenBank/DDBJ databases">
        <authorList>
            <person name="de Groot N.N."/>
        </authorList>
    </citation>
    <scope>NUCLEOTIDE SEQUENCE [LARGE SCALE GENOMIC DNA]</scope>
    <source>
        <strain evidence="3 4">DSM 7343</strain>
    </source>
</reference>
<accession>A0A1H3ZSF4</accession>
<dbReference type="RefSeq" id="WP_092346622.1">
    <property type="nucleotide sequence ID" value="NZ_FNQN01000004.1"/>
</dbReference>
<dbReference type="InterPro" id="IPR012042">
    <property type="entry name" value="NeuTTM/CthTTM-like"/>
</dbReference>
<dbReference type="PROSITE" id="PS51707">
    <property type="entry name" value="CYTH"/>
    <property type="match status" value="1"/>
</dbReference>
<name>A0A1H3ZSF4_9BACT</name>
<dbReference type="SMART" id="SM01118">
    <property type="entry name" value="CYTH"/>
    <property type="match status" value="1"/>
</dbReference>
<protein>
    <submittedName>
        <fullName evidence="3">CYTH domain-containing protein</fullName>
    </submittedName>
</protein>
<organism evidence="3 4">
    <name type="scientific">Desulfuromusa kysingii</name>
    <dbReference type="NCBI Taxonomy" id="37625"/>
    <lineage>
        <taxon>Bacteria</taxon>
        <taxon>Pseudomonadati</taxon>
        <taxon>Thermodesulfobacteriota</taxon>
        <taxon>Desulfuromonadia</taxon>
        <taxon>Desulfuromonadales</taxon>
        <taxon>Geopsychrobacteraceae</taxon>
        <taxon>Desulfuromusa</taxon>
    </lineage>
</organism>
<dbReference type="PIRSF" id="PIRSF016487">
    <property type="entry name" value="CYTH_UCP016487"/>
    <property type="match status" value="1"/>
</dbReference>
<dbReference type="AlphaFoldDB" id="A0A1H3ZSF4"/>
<sequence>MKKQLEIERKFVLHRLPEKLLSNAHGDEIKQGYLLRENGRELRVRKRNGEYWMTVKQGSGLSRSEQECQIPAEQFAMLWPLTVGRQVEKTRYSIKQGDLLFEIDQFKEKLQPLILLEVEFTNLEKSQLFSVPTFVSWEVTEDENYKNATLATAGLPDSFVKSLTFSAPGEGTQ</sequence>
<dbReference type="Gene3D" id="2.40.320.10">
    <property type="entry name" value="Hypothetical Protein Pfu-838710-001"/>
    <property type="match status" value="1"/>
</dbReference>
<feature type="domain" description="CYTH" evidence="2">
    <location>
        <begin position="4"/>
        <end position="151"/>
    </location>
</feature>
<dbReference type="Proteomes" id="UP000199409">
    <property type="component" value="Unassembled WGS sequence"/>
</dbReference>
<keyword evidence="4" id="KW-1185">Reference proteome</keyword>
<gene>
    <name evidence="3" type="ORF">SAMN05660420_01653</name>
</gene>
<evidence type="ECO:0000259" key="2">
    <source>
        <dbReference type="PROSITE" id="PS51707"/>
    </source>
</evidence>
<dbReference type="InterPro" id="IPR033469">
    <property type="entry name" value="CYTH-like_dom_sf"/>
</dbReference>
<dbReference type="PANTHER" id="PTHR40114">
    <property type="entry name" value="SLR0698 PROTEIN"/>
    <property type="match status" value="1"/>
</dbReference>
<evidence type="ECO:0000256" key="1">
    <source>
        <dbReference type="PIRSR" id="PIRSR016487-1"/>
    </source>
</evidence>
<evidence type="ECO:0000313" key="3">
    <source>
        <dbReference type="EMBL" id="SEA26535.1"/>
    </source>
</evidence>
<dbReference type="STRING" id="37625.SAMN05660420_01653"/>
<dbReference type="Pfam" id="PF01928">
    <property type="entry name" value="CYTH"/>
    <property type="match status" value="1"/>
</dbReference>
<dbReference type="InterPro" id="IPR023577">
    <property type="entry name" value="CYTH_domain"/>
</dbReference>
<evidence type="ECO:0000313" key="4">
    <source>
        <dbReference type="Proteomes" id="UP000199409"/>
    </source>
</evidence>
<dbReference type="PANTHER" id="PTHR40114:SF1">
    <property type="entry name" value="SLR0698 PROTEIN"/>
    <property type="match status" value="1"/>
</dbReference>
<proteinExistence type="predicted"/>